<dbReference type="CDD" id="cd00090">
    <property type="entry name" value="HTH_ARSR"/>
    <property type="match status" value="1"/>
</dbReference>
<dbReference type="PRINTS" id="PR00778">
    <property type="entry name" value="HTHARSR"/>
</dbReference>
<dbReference type="InterPro" id="IPR013538">
    <property type="entry name" value="ASHA1/2-like_C"/>
</dbReference>
<dbReference type="CDD" id="cd08893">
    <property type="entry name" value="SRPBCC_CalC_Aha1-like_GntR-HTH"/>
    <property type="match status" value="1"/>
</dbReference>
<proteinExistence type="inferred from homology"/>
<name>A0A1A9BCF3_9ACTN</name>
<dbReference type="InterPro" id="IPR011991">
    <property type="entry name" value="ArsR-like_HTH"/>
</dbReference>
<dbReference type="NCBIfam" id="NF033788">
    <property type="entry name" value="HTH_metalloreg"/>
    <property type="match status" value="1"/>
</dbReference>
<dbReference type="Pfam" id="PF12840">
    <property type="entry name" value="HTH_20"/>
    <property type="match status" value="1"/>
</dbReference>
<accession>A0A1A9BCF3</accession>
<comment type="similarity">
    <text evidence="1">Belongs to the AHA1 family.</text>
</comment>
<dbReference type="PROSITE" id="PS50987">
    <property type="entry name" value="HTH_ARSR_2"/>
    <property type="match status" value="1"/>
</dbReference>
<dbReference type="OrthoDB" id="9815653at2"/>
<dbReference type="InterPro" id="IPR001845">
    <property type="entry name" value="HTH_ArsR_DNA-bd_dom"/>
</dbReference>
<dbReference type="STRING" id="946078.GA0070622_3580"/>
<dbReference type="PANTHER" id="PTHR38600">
    <property type="entry name" value="TRANSCRIPTIONAL REGULATORY PROTEIN"/>
    <property type="match status" value="1"/>
</dbReference>
<dbReference type="Gene3D" id="1.10.10.10">
    <property type="entry name" value="Winged helix-like DNA-binding domain superfamily/Winged helix DNA-binding domain"/>
    <property type="match status" value="1"/>
</dbReference>
<protein>
    <submittedName>
        <fullName evidence="3">Transcriptional regulator, ArsR family</fullName>
    </submittedName>
</protein>
<evidence type="ECO:0000313" key="3">
    <source>
        <dbReference type="EMBL" id="SBT66557.1"/>
    </source>
</evidence>
<dbReference type="AlphaFoldDB" id="A0A1A9BCF3"/>
<dbReference type="Pfam" id="PF08327">
    <property type="entry name" value="AHSA1"/>
    <property type="match status" value="1"/>
</dbReference>
<gene>
    <name evidence="3" type="ORF">GA0070622_3580</name>
</gene>
<dbReference type="EMBL" id="FLRH01000003">
    <property type="protein sequence ID" value="SBT66557.1"/>
    <property type="molecule type" value="Genomic_DNA"/>
</dbReference>
<dbReference type="RefSeq" id="WP_091574329.1">
    <property type="nucleotide sequence ID" value="NZ_FLRH01000003.1"/>
</dbReference>
<reference evidence="4" key="1">
    <citation type="submission" date="2016-06" db="EMBL/GenBank/DDBJ databases">
        <authorList>
            <person name="Varghese N."/>
            <person name="Submissions Spin"/>
        </authorList>
    </citation>
    <scope>NUCLEOTIDE SEQUENCE [LARGE SCALE GENOMIC DNA]</scope>
    <source>
        <strain evidence="4">DSM 45794</strain>
    </source>
</reference>
<dbReference type="SUPFAM" id="SSF46785">
    <property type="entry name" value="Winged helix' DNA-binding domain"/>
    <property type="match status" value="1"/>
</dbReference>
<dbReference type="SUPFAM" id="SSF55961">
    <property type="entry name" value="Bet v1-like"/>
    <property type="match status" value="1"/>
</dbReference>
<evidence type="ECO:0000313" key="4">
    <source>
        <dbReference type="Proteomes" id="UP000199558"/>
    </source>
</evidence>
<sequence>MDEVFRALADPSRRRLLDRLNARNGQSLRELCAGLDMSRQSVSKHLAVLEAAGLVTTIRRGREKLHHLDAAPINAVADRWIGRYHRERARALADLQTALERQPMESPTFVYTTYVRTTPERLWQALTEPAFTRRYWGGVTLVSDWRAGSPLLWQDTPDDEPRDLGQRVLVAEPYRRLAYTWHGFQPEHAAHFGWSDEELAARLGERRSTVTFDLVPQGGTVRLTVIHDDFSPDSEMYRAISGQLDGSGGWPELLASLKSLLETGEPLPEPVAAG</sequence>
<organism evidence="3 4">
    <name type="scientific">Micromonospora sediminicola</name>
    <dbReference type="NCBI Taxonomy" id="946078"/>
    <lineage>
        <taxon>Bacteria</taxon>
        <taxon>Bacillati</taxon>
        <taxon>Actinomycetota</taxon>
        <taxon>Actinomycetes</taxon>
        <taxon>Micromonosporales</taxon>
        <taxon>Micromonosporaceae</taxon>
        <taxon>Micromonospora</taxon>
    </lineage>
</organism>
<dbReference type="InterPro" id="IPR036390">
    <property type="entry name" value="WH_DNA-bd_sf"/>
</dbReference>
<dbReference type="Proteomes" id="UP000199558">
    <property type="component" value="Unassembled WGS sequence"/>
</dbReference>
<dbReference type="Gene3D" id="3.30.530.20">
    <property type="match status" value="1"/>
</dbReference>
<dbReference type="InterPro" id="IPR036388">
    <property type="entry name" value="WH-like_DNA-bd_sf"/>
</dbReference>
<dbReference type="InterPro" id="IPR023393">
    <property type="entry name" value="START-like_dom_sf"/>
</dbReference>
<dbReference type="GO" id="GO:0003700">
    <property type="term" value="F:DNA-binding transcription factor activity"/>
    <property type="evidence" value="ECO:0007669"/>
    <property type="project" value="InterPro"/>
</dbReference>
<keyword evidence="4" id="KW-1185">Reference proteome</keyword>
<dbReference type="SMART" id="SM00418">
    <property type="entry name" value="HTH_ARSR"/>
    <property type="match status" value="1"/>
</dbReference>
<feature type="domain" description="HTH arsR-type" evidence="2">
    <location>
        <begin position="1"/>
        <end position="88"/>
    </location>
</feature>
<evidence type="ECO:0000256" key="1">
    <source>
        <dbReference type="ARBA" id="ARBA00006817"/>
    </source>
</evidence>
<dbReference type="PANTHER" id="PTHR38600:SF1">
    <property type="entry name" value="TRANSCRIPTIONAL REGULATORY PROTEIN"/>
    <property type="match status" value="1"/>
</dbReference>
<evidence type="ECO:0000259" key="2">
    <source>
        <dbReference type="PROSITE" id="PS50987"/>
    </source>
</evidence>